<dbReference type="AlphaFoldDB" id="A8N3I1"/>
<name>A8N3I1_COPC7</name>
<sequence length="466" mass="52310">MKVPIEIVEAVVDLCRHDPSTLAAFSLVTSQLRARSQSHLFSHPKLVITWTIEGSPAQKLQDSLQSNDSLIPLIKGLTFDLRFVHDTPWPPRIYMNTVEPEELGMTNILDTLVSPILLKARHLRTLCLKESSRFTASKFPDNIFCTPMLNTAQLFRSIVSTNFQELHLSDLLYFLPSSFIHRHQHNLRHWDAHNCYFIQNSDHSPGSGGPPTLYLELLTLRWGSTSGSPPVNHTDWMRAPCARTIDVLQEPGNTNGQFYLATDRLRALRLSLDASEACLENTGKVIKNAGPCLERLEFILPSSGLDIEEESTASTRELLPCRLSSNLRTLSFYQAPPSGVPGAASTNHAMTVLGAMSLLDVLDIPHLQEINFWLQEPKEDEDNDGWGVWSSFTEFLHTRRASFSALERVGVTLVRSGETSRGGNDLAYAFLYSNFLNSEIRRDIDLDIEFVPSGTEFPDLSIDDFE</sequence>
<comment type="caution">
    <text evidence="1">The sequence shown here is derived from an EMBL/GenBank/DDBJ whole genome shotgun (WGS) entry which is preliminary data.</text>
</comment>
<gene>
    <name evidence="1" type="ORF">CC1G_00737</name>
</gene>
<dbReference type="OrthoDB" id="2788229at2759"/>
<dbReference type="InParanoid" id="A8N3I1"/>
<proteinExistence type="predicted"/>
<organism evidence="1 2">
    <name type="scientific">Coprinopsis cinerea (strain Okayama-7 / 130 / ATCC MYA-4618 / FGSC 9003)</name>
    <name type="common">Inky cap fungus</name>
    <name type="synonym">Hormographiella aspergillata</name>
    <dbReference type="NCBI Taxonomy" id="240176"/>
    <lineage>
        <taxon>Eukaryota</taxon>
        <taxon>Fungi</taxon>
        <taxon>Dikarya</taxon>
        <taxon>Basidiomycota</taxon>
        <taxon>Agaricomycotina</taxon>
        <taxon>Agaricomycetes</taxon>
        <taxon>Agaricomycetidae</taxon>
        <taxon>Agaricales</taxon>
        <taxon>Agaricineae</taxon>
        <taxon>Psathyrellaceae</taxon>
        <taxon>Coprinopsis</taxon>
    </lineage>
</organism>
<dbReference type="EMBL" id="AACS02000001">
    <property type="protein sequence ID" value="EAU92518.1"/>
    <property type="molecule type" value="Genomic_DNA"/>
</dbReference>
<keyword evidence="2" id="KW-1185">Reference proteome</keyword>
<dbReference type="KEGG" id="cci:CC1G_00737"/>
<dbReference type="RefSeq" id="XP_001829558.1">
    <property type="nucleotide sequence ID" value="XM_001829506.1"/>
</dbReference>
<dbReference type="Proteomes" id="UP000001861">
    <property type="component" value="Unassembled WGS sequence"/>
</dbReference>
<dbReference type="VEuPathDB" id="FungiDB:CC1G_00737"/>
<reference evidence="1 2" key="1">
    <citation type="journal article" date="2010" name="Proc. Natl. Acad. Sci. U.S.A.">
        <title>Insights into evolution of multicellular fungi from the assembled chromosomes of the mushroom Coprinopsis cinerea (Coprinus cinereus).</title>
        <authorList>
            <person name="Stajich J.E."/>
            <person name="Wilke S.K."/>
            <person name="Ahren D."/>
            <person name="Au C.H."/>
            <person name="Birren B.W."/>
            <person name="Borodovsky M."/>
            <person name="Burns C."/>
            <person name="Canback B."/>
            <person name="Casselton L.A."/>
            <person name="Cheng C.K."/>
            <person name="Deng J."/>
            <person name="Dietrich F.S."/>
            <person name="Fargo D.C."/>
            <person name="Farman M.L."/>
            <person name="Gathman A.C."/>
            <person name="Goldberg J."/>
            <person name="Guigo R."/>
            <person name="Hoegger P.J."/>
            <person name="Hooker J.B."/>
            <person name="Huggins A."/>
            <person name="James T.Y."/>
            <person name="Kamada T."/>
            <person name="Kilaru S."/>
            <person name="Kodira C."/>
            <person name="Kues U."/>
            <person name="Kupfer D."/>
            <person name="Kwan H.S."/>
            <person name="Lomsadze A."/>
            <person name="Li W."/>
            <person name="Lilly W.W."/>
            <person name="Ma L.J."/>
            <person name="Mackey A.J."/>
            <person name="Manning G."/>
            <person name="Martin F."/>
            <person name="Muraguchi H."/>
            <person name="Natvig D.O."/>
            <person name="Palmerini H."/>
            <person name="Ramesh M.A."/>
            <person name="Rehmeyer C.J."/>
            <person name="Roe B.A."/>
            <person name="Shenoy N."/>
            <person name="Stanke M."/>
            <person name="Ter-Hovhannisyan V."/>
            <person name="Tunlid A."/>
            <person name="Velagapudi R."/>
            <person name="Vision T.J."/>
            <person name="Zeng Q."/>
            <person name="Zolan M.E."/>
            <person name="Pukkila P.J."/>
        </authorList>
    </citation>
    <scope>NUCLEOTIDE SEQUENCE [LARGE SCALE GENOMIC DNA]</scope>
    <source>
        <strain evidence="2">Okayama-7 / 130 / ATCC MYA-4618 / FGSC 9003</strain>
    </source>
</reference>
<accession>A8N3I1</accession>
<evidence type="ECO:0000313" key="1">
    <source>
        <dbReference type="EMBL" id="EAU92518.1"/>
    </source>
</evidence>
<protein>
    <submittedName>
        <fullName evidence="1">Uncharacterized protein</fullName>
    </submittedName>
</protein>
<dbReference type="GeneID" id="6005991"/>
<evidence type="ECO:0000313" key="2">
    <source>
        <dbReference type="Proteomes" id="UP000001861"/>
    </source>
</evidence>